<name>A0ABW3QK42_9BACT</name>
<organism evidence="1 2">
    <name type="scientific">Larkinella insperata</name>
    <dbReference type="NCBI Taxonomy" id="332158"/>
    <lineage>
        <taxon>Bacteria</taxon>
        <taxon>Pseudomonadati</taxon>
        <taxon>Bacteroidota</taxon>
        <taxon>Cytophagia</taxon>
        <taxon>Cytophagales</taxon>
        <taxon>Spirosomataceae</taxon>
        <taxon>Larkinella</taxon>
    </lineage>
</organism>
<evidence type="ECO:0000313" key="2">
    <source>
        <dbReference type="Proteomes" id="UP001597116"/>
    </source>
</evidence>
<keyword evidence="2" id="KW-1185">Reference proteome</keyword>
<reference evidence="2" key="1">
    <citation type="journal article" date="2019" name="Int. J. Syst. Evol. Microbiol.">
        <title>The Global Catalogue of Microorganisms (GCM) 10K type strain sequencing project: providing services to taxonomists for standard genome sequencing and annotation.</title>
        <authorList>
            <consortium name="The Broad Institute Genomics Platform"/>
            <consortium name="The Broad Institute Genome Sequencing Center for Infectious Disease"/>
            <person name="Wu L."/>
            <person name="Ma J."/>
        </authorList>
    </citation>
    <scope>NUCLEOTIDE SEQUENCE [LARGE SCALE GENOMIC DNA]</scope>
    <source>
        <strain evidence="2">CCUG 55608</strain>
    </source>
</reference>
<comment type="caution">
    <text evidence="1">The sequence shown here is derived from an EMBL/GenBank/DDBJ whole genome shotgun (WGS) entry which is preliminary data.</text>
</comment>
<evidence type="ECO:0000313" key="1">
    <source>
        <dbReference type="EMBL" id="MFD1140375.1"/>
    </source>
</evidence>
<dbReference type="EMBL" id="JBHTLP010000002">
    <property type="protein sequence ID" value="MFD1140375.1"/>
    <property type="molecule type" value="Genomic_DNA"/>
</dbReference>
<dbReference type="Proteomes" id="UP001597116">
    <property type="component" value="Unassembled WGS sequence"/>
</dbReference>
<gene>
    <name evidence="1" type="ORF">ACFQ4C_04615</name>
</gene>
<protein>
    <submittedName>
        <fullName evidence="1">Uncharacterized protein</fullName>
    </submittedName>
</protein>
<accession>A0ABW3QK42</accession>
<sequence>MKISLYPGEFFGLVEFLRVRIESALTLSIHERTIYEQVLIEYWEKGNIGKSAIAWGLRSPRQRYRFSVPISVMRILHQEMQHYDLSMYGQAFLARLDQELINNSDRQYQLIRGKTRIK</sequence>
<dbReference type="RefSeq" id="WP_265989554.1">
    <property type="nucleotide sequence ID" value="NZ_CP110973.1"/>
</dbReference>
<proteinExistence type="predicted"/>